<comment type="caution">
    <text evidence="1">The sequence shown here is derived from an EMBL/GenBank/DDBJ whole genome shotgun (WGS) entry which is preliminary data.</text>
</comment>
<dbReference type="EMBL" id="JAVDQA010000002">
    <property type="protein sequence ID" value="MDR6300664.1"/>
    <property type="molecule type" value="Genomic_DNA"/>
</dbReference>
<dbReference type="RefSeq" id="WP_309727559.1">
    <property type="nucleotide sequence ID" value="NZ_JAVDQA010000002.1"/>
</dbReference>
<dbReference type="Proteomes" id="UP001257659">
    <property type="component" value="Unassembled WGS sequence"/>
</dbReference>
<reference evidence="1 2" key="1">
    <citation type="submission" date="2023-07" db="EMBL/GenBank/DDBJ databases">
        <title>Genomic Encyclopedia of Type Strains, Phase IV (KMG-IV): sequencing the most valuable type-strain genomes for metagenomic binning, comparative biology and taxonomic classification.</title>
        <authorList>
            <person name="Goeker M."/>
        </authorList>
    </citation>
    <scope>NUCLEOTIDE SEQUENCE [LARGE SCALE GENOMIC DNA]</scope>
    <source>
        <strain evidence="1 2">DSM 102814</strain>
    </source>
</reference>
<sequence length="70" mass="8163">MKITKVKLKYEKPTFPGGLSVDEMQEILMKMDWENGEEVEKETKRCNNRCNGNDTDLEVPAMSVETRLKR</sequence>
<evidence type="ECO:0000313" key="2">
    <source>
        <dbReference type="Proteomes" id="UP001257659"/>
    </source>
</evidence>
<organism evidence="1 2">
    <name type="scientific">Mesonia maritima</name>
    <dbReference type="NCBI Taxonomy" id="1793873"/>
    <lineage>
        <taxon>Bacteria</taxon>
        <taxon>Pseudomonadati</taxon>
        <taxon>Bacteroidota</taxon>
        <taxon>Flavobacteriia</taxon>
        <taxon>Flavobacteriales</taxon>
        <taxon>Flavobacteriaceae</taxon>
        <taxon>Mesonia</taxon>
    </lineage>
</organism>
<proteinExistence type="predicted"/>
<evidence type="ECO:0000313" key="1">
    <source>
        <dbReference type="EMBL" id="MDR6300664.1"/>
    </source>
</evidence>
<name>A0ABU1K4X5_9FLAO</name>
<keyword evidence="2" id="KW-1185">Reference proteome</keyword>
<gene>
    <name evidence="1" type="ORF">GGR31_001295</name>
</gene>
<protein>
    <submittedName>
        <fullName evidence="1">Uncharacterized protein</fullName>
    </submittedName>
</protein>
<accession>A0ABU1K4X5</accession>